<evidence type="ECO:0000313" key="1">
    <source>
        <dbReference type="EMBL" id="KAK7757038.1"/>
    </source>
</evidence>
<dbReference type="AlphaFoldDB" id="A0AAN9YS86"/>
<protein>
    <submittedName>
        <fullName evidence="1">Uncharacterized protein</fullName>
    </submittedName>
</protein>
<reference evidence="1 2" key="1">
    <citation type="submission" date="2024-02" db="EMBL/GenBank/DDBJ databases">
        <title>De novo assembly and annotation of 12 fungi associated with fruit tree decline syndrome in Ontario, Canada.</title>
        <authorList>
            <person name="Sulman M."/>
            <person name="Ellouze W."/>
            <person name="Ilyukhin E."/>
        </authorList>
    </citation>
    <scope>NUCLEOTIDE SEQUENCE [LARGE SCALE GENOMIC DNA]</scope>
    <source>
        <strain evidence="1 2">M11/M66-122</strain>
    </source>
</reference>
<name>A0AAN9YS86_9PEZI</name>
<sequence>MPDLKMILDAHDEDPSTKLKVTNSSWSTVFAQIAAAQQQHRKKKGISVNADSVDVISECLTMIPEELGLGVLKGGLSLILEV</sequence>
<evidence type="ECO:0000313" key="2">
    <source>
        <dbReference type="Proteomes" id="UP001320420"/>
    </source>
</evidence>
<comment type="caution">
    <text evidence="1">The sequence shown here is derived from an EMBL/GenBank/DDBJ whole genome shotgun (WGS) entry which is preliminary data.</text>
</comment>
<gene>
    <name evidence="1" type="ORF">SLS62_001054</name>
</gene>
<keyword evidence="2" id="KW-1185">Reference proteome</keyword>
<dbReference type="Proteomes" id="UP001320420">
    <property type="component" value="Unassembled WGS sequence"/>
</dbReference>
<dbReference type="EMBL" id="JAKJXP020000004">
    <property type="protein sequence ID" value="KAK7757038.1"/>
    <property type="molecule type" value="Genomic_DNA"/>
</dbReference>
<proteinExistence type="predicted"/>
<organism evidence="1 2">
    <name type="scientific">Diatrype stigma</name>
    <dbReference type="NCBI Taxonomy" id="117547"/>
    <lineage>
        <taxon>Eukaryota</taxon>
        <taxon>Fungi</taxon>
        <taxon>Dikarya</taxon>
        <taxon>Ascomycota</taxon>
        <taxon>Pezizomycotina</taxon>
        <taxon>Sordariomycetes</taxon>
        <taxon>Xylariomycetidae</taxon>
        <taxon>Xylariales</taxon>
        <taxon>Diatrypaceae</taxon>
        <taxon>Diatrype</taxon>
    </lineage>
</organism>
<accession>A0AAN9YS86</accession>